<sequence>MTVIPEKSTNERVHAGTPAVWRDLEHGLEILGSLQRGLAREDLSTHARASLVLMDLEVQRLRALVDEQRPQPPQPRSQN</sequence>
<proteinExistence type="predicted"/>
<accession>A0A5Q3QE92</accession>
<gene>
    <name evidence="1" type="ORF">GIY23_10110</name>
</gene>
<protein>
    <submittedName>
        <fullName evidence="1">Uncharacterized protein</fullName>
    </submittedName>
</protein>
<organism evidence="1 2">
    <name type="scientific">Allosaccharopolyspora coralli</name>
    <dbReference type="NCBI Taxonomy" id="2665642"/>
    <lineage>
        <taxon>Bacteria</taxon>
        <taxon>Bacillati</taxon>
        <taxon>Actinomycetota</taxon>
        <taxon>Actinomycetes</taxon>
        <taxon>Pseudonocardiales</taxon>
        <taxon>Pseudonocardiaceae</taxon>
        <taxon>Allosaccharopolyspora</taxon>
    </lineage>
</organism>
<dbReference type="KEGG" id="sace:GIY23_10110"/>
<dbReference type="Proteomes" id="UP000371041">
    <property type="component" value="Chromosome"/>
</dbReference>
<dbReference type="EMBL" id="CP045929">
    <property type="protein sequence ID" value="QGK69825.1"/>
    <property type="molecule type" value="Genomic_DNA"/>
</dbReference>
<name>A0A5Q3QE92_9PSEU</name>
<dbReference type="RefSeq" id="WP_154076418.1">
    <property type="nucleotide sequence ID" value="NZ_CP045929.1"/>
</dbReference>
<keyword evidence="2" id="KW-1185">Reference proteome</keyword>
<reference evidence="2" key="1">
    <citation type="submission" date="2019-11" db="EMBL/GenBank/DDBJ databases">
        <title>The complete genome sequence of Saccharopolyspora sp. E2A.</title>
        <authorList>
            <person name="Zhang G."/>
        </authorList>
    </citation>
    <scope>NUCLEOTIDE SEQUENCE [LARGE SCALE GENOMIC DNA]</scope>
    <source>
        <strain evidence="2">E2A</strain>
    </source>
</reference>
<evidence type="ECO:0000313" key="1">
    <source>
        <dbReference type="EMBL" id="QGK69825.1"/>
    </source>
</evidence>
<evidence type="ECO:0000313" key="2">
    <source>
        <dbReference type="Proteomes" id="UP000371041"/>
    </source>
</evidence>
<dbReference type="AlphaFoldDB" id="A0A5Q3QE92"/>